<dbReference type="InterPro" id="IPR036291">
    <property type="entry name" value="NAD(P)-bd_dom_sf"/>
</dbReference>
<evidence type="ECO:0000256" key="1">
    <source>
        <dbReference type="ARBA" id="ARBA00004141"/>
    </source>
</evidence>
<dbReference type="CDD" id="cd05339">
    <property type="entry name" value="17beta-HSDXI-like_SDR_c"/>
    <property type="match status" value="1"/>
</dbReference>
<evidence type="ECO:0000256" key="13">
    <source>
        <dbReference type="SAM" id="Phobius"/>
    </source>
</evidence>
<proteinExistence type="inferred from homology"/>
<dbReference type="SUPFAM" id="SSF51735">
    <property type="entry name" value="NAD(P)-binding Rossmann-fold domains"/>
    <property type="match status" value="1"/>
</dbReference>
<accession>A0A0P4XDL6</accession>
<keyword evidence="6" id="KW-0560">Oxidoreductase</keyword>
<dbReference type="PANTHER" id="PTHR24322:SF736">
    <property type="entry name" value="RETINOL DEHYDROGENASE 10"/>
    <property type="match status" value="1"/>
</dbReference>
<dbReference type="InterPro" id="IPR002347">
    <property type="entry name" value="SDR_fam"/>
</dbReference>
<evidence type="ECO:0000256" key="2">
    <source>
        <dbReference type="ARBA" id="ARBA00006484"/>
    </source>
</evidence>
<keyword evidence="8 13" id="KW-0472">Membrane</keyword>
<dbReference type="PRINTS" id="PR00080">
    <property type="entry name" value="SDRFAMILY"/>
</dbReference>
<comment type="subcellular location">
    <subcellularLocation>
        <location evidence="1">Membrane</location>
        <topology evidence="1">Multi-pass membrane protein</topology>
    </subcellularLocation>
</comment>
<dbReference type="GO" id="GO:0005811">
    <property type="term" value="C:lipid droplet"/>
    <property type="evidence" value="ECO:0007669"/>
    <property type="project" value="TreeGrafter"/>
</dbReference>
<comment type="function">
    <text evidence="9">Catalyzes the reduction of all-trans-retinal to all-trans-retinol in the presence of NADPH.</text>
</comment>
<dbReference type="STRING" id="35525.A0A0P4XDL6"/>
<sequence length="306" mass="34397">MLLQLYSLIIISLDFCFMVCKALVMWLCIFYRTLFPAELKPISGKIVLITGAGRGIGREVALQFAQLGCLIVCWDVNLEAAQETAKEVEAIGGKACAFHCDVSQQQDVEEKAKQVKTVVPHVDIIINNAGIMPCHPFLSHSIQEIDRCIDINVKGCIWVVREFLPGMIERKQGHLVSMSSIAGAMGCENVVPYSASKFAVRGMMEALTEEMRRDSRNLDIKCTTICPFVVDTGLCQRPRVKFPSFLRVTNVKDAASIIVRAVRRGDALVFMPEYVYYFWLLIKILPSQVYDYVVDFFDTGLEPHDE</sequence>
<dbReference type="OrthoDB" id="5840532at2759"/>
<gene>
    <name evidence="15" type="ORF">APZ42_019175</name>
</gene>
<evidence type="ECO:0000256" key="6">
    <source>
        <dbReference type="ARBA" id="ARBA00023002"/>
    </source>
</evidence>
<keyword evidence="7" id="KW-0443">Lipid metabolism</keyword>
<keyword evidence="16" id="KW-1185">Reference proteome</keyword>
<dbReference type="GO" id="GO:0052650">
    <property type="term" value="F:all-trans-retinol dehydrogenase (NADP+) activity"/>
    <property type="evidence" value="ECO:0007669"/>
    <property type="project" value="UniProtKB-ARBA"/>
</dbReference>
<dbReference type="Proteomes" id="UP000076858">
    <property type="component" value="Unassembled WGS sequence"/>
</dbReference>
<organism evidence="14">
    <name type="scientific">Daphnia magna</name>
    <dbReference type="NCBI Taxonomy" id="35525"/>
    <lineage>
        <taxon>Eukaryota</taxon>
        <taxon>Metazoa</taxon>
        <taxon>Ecdysozoa</taxon>
        <taxon>Arthropoda</taxon>
        <taxon>Crustacea</taxon>
        <taxon>Branchiopoda</taxon>
        <taxon>Diplostraca</taxon>
        <taxon>Cladocera</taxon>
        <taxon>Anomopoda</taxon>
        <taxon>Daphniidae</taxon>
        <taxon>Daphnia</taxon>
    </lineage>
</organism>
<dbReference type="PRINTS" id="PR00081">
    <property type="entry name" value="GDHRDH"/>
</dbReference>
<evidence type="ECO:0000256" key="8">
    <source>
        <dbReference type="ARBA" id="ARBA00023136"/>
    </source>
</evidence>
<evidence type="ECO:0000256" key="4">
    <source>
        <dbReference type="ARBA" id="ARBA00022857"/>
    </source>
</evidence>
<evidence type="ECO:0000256" key="3">
    <source>
        <dbReference type="ARBA" id="ARBA00022692"/>
    </source>
</evidence>
<evidence type="ECO:0000313" key="15">
    <source>
        <dbReference type="EMBL" id="KZS15292.1"/>
    </source>
</evidence>
<dbReference type="FunFam" id="3.40.50.720:FF:000131">
    <property type="entry name" value="Short-chain dehydrogenase/reductase 3"/>
    <property type="match status" value="1"/>
</dbReference>
<evidence type="ECO:0000256" key="5">
    <source>
        <dbReference type="ARBA" id="ARBA00022989"/>
    </source>
</evidence>
<dbReference type="EMBL" id="LRGB01000908">
    <property type="protein sequence ID" value="KZS15292.1"/>
    <property type="molecule type" value="Genomic_DNA"/>
</dbReference>
<dbReference type="PANTHER" id="PTHR24322">
    <property type="entry name" value="PKSB"/>
    <property type="match status" value="1"/>
</dbReference>
<keyword evidence="4" id="KW-0521">NADP</keyword>
<evidence type="ECO:0000313" key="14">
    <source>
        <dbReference type="EMBL" id="JAI78772.1"/>
    </source>
</evidence>
<evidence type="ECO:0000256" key="7">
    <source>
        <dbReference type="ARBA" id="ARBA00023098"/>
    </source>
</evidence>
<feature type="transmembrane region" description="Helical" evidence="13">
    <location>
        <begin position="6"/>
        <end position="31"/>
    </location>
</feature>
<dbReference type="GO" id="GO:0016020">
    <property type="term" value="C:membrane"/>
    <property type="evidence" value="ECO:0007669"/>
    <property type="project" value="UniProtKB-SubCell"/>
</dbReference>
<dbReference type="Gene3D" id="3.40.50.720">
    <property type="entry name" value="NAD(P)-binding Rossmann-like Domain"/>
    <property type="match status" value="1"/>
</dbReference>
<reference evidence="14" key="2">
    <citation type="submission" date="2015-10" db="EMBL/GenBank/DDBJ databases">
        <authorList>
            <person name="Gilbert D.G."/>
        </authorList>
    </citation>
    <scope>NUCLEOTIDE SEQUENCE</scope>
</reference>
<evidence type="ECO:0000256" key="11">
    <source>
        <dbReference type="ARBA" id="ARBA00082544"/>
    </source>
</evidence>
<evidence type="ECO:0000313" key="16">
    <source>
        <dbReference type="Proteomes" id="UP000076858"/>
    </source>
</evidence>
<comment type="similarity">
    <text evidence="2 12">Belongs to the short-chain dehydrogenases/reductases (SDR) family.</text>
</comment>
<dbReference type="EMBL" id="GDIP01244629">
    <property type="protein sequence ID" value="JAI78772.1"/>
    <property type="molecule type" value="Transcribed_RNA"/>
</dbReference>
<dbReference type="AlphaFoldDB" id="A0A0P4XDL6"/>
<reference evidence="14" key="1">
    <citation type="submission" date="2015-10" db="EMBL/GenBank/DDBJ databases">
        <title>Daphnia magna gene sets from two clonal populations assembled and annotated with EvidentialGene.</title>
        <authorList>
            <person name="Gilbert D."/>
            <person name="Podicheti R."/>
            <person name="Orsini L."/>
            <person name="Colbourne J."/>
            <person name="Pfrender M."/>
        </authorList>
    </citation>
    <scope>NUCLEOTIDE SEQUENCE</scope>
</reference>
<keyword evidence="3 13" id="KW-0812">Transmembrane</keyword>
<evidence type="ECO:0000256" key="10">
    <source>
        <dbReference type="ARBA" id="ARBA00068717"/>
    </source>
</evidence>
<keyword evidence="5 13" id="KW-1133">Transmembrane helix</keyword>
<reference evidence="15 16" key="3">
    <citation type="submission" date="2016-03" db="EMBL/GenBank/DDBJ databases">
        <title>EvidentialGene: Evidence-directed Construction of Genes on Genomes.</title>
        <authorList>
            <person name="Gilbert D.G."/>
            <person name="Choi J.-H."/>
            <person name="Mockaitis K."/>
            <person name="Colbourne J."/>
            <person name="Pfrender M."/>
        </authorList>
    </citation>
    <scope>NUCLEOTIDE SEQUENCE [LARGE SCALE GENOMIC DNA]</scope>
    <source>
        <strain evidence="15 16">Xinb3</strain>
        <tissue evidence="15">Complete organism</tissue>
    </source>
</reference>
<evidence type="ECO:0000256" key="12">
    <source>
        <dbReference type="RuleBase" id="RU000363"/>
    </source>
</evidence>
<protein>
    <recommendedName>
        <fullName evidence="10">Short-chain dehydrogenase/reductase 3</fullName>
    </recommendedName>
    <alternativeName>
        <fullName evidence="11">Retinal short-chain dehydrogenase/reductase 1</fullName>
    </alternativeName>
</protein>
<evidence type="ECO:0000256" key="9">
    <source>
        <dbReference type="ARBA" id="ARBA00059620"/>
    </source>
</evidence>
<name>A0A0P4XDL6_9CRUS</name>
<dbReference type="Pfam" id="PF00106">
    <property type="entry name" value="adh_short"/>
    <property type="match status" value="1"/>
</dbReference>